<name>A0AAV4T3T8_CAEEX</name>
<evidence type="ECO:0000313" key="1">
    <source>
        <dbReference type="EMBL" id="GIY38538.1"/>
    </source>
</evidence>
<organism evidence="1 2">
    <name type="scientific">Caerostris extrusa</name>
    <name type="common">Bark spider</name>
    <name type="synonym">Caerostris bankana</name>
    <dbReference type="NCBI Taxonomy" id="172846"/>
    <lineage>
        <taxon>Eukaryota</taxon>
        <taxon>Metazoa</taxon>
        <taxon>Ecdysozoa</taxon>
        <taxon>Arthropoda</taxon>
        <taxon>Chelicerata</taxon>
        <taxon>Arachnida</taxon>
        <taxon>Araneae</taxon>
        <taxon>Araneomorphae</taxon>
        <taxon>Entelegynae</taxon>
        <taxon>Araneoidea</taxon>
        <taxon>Araneidae</taxon>
        <taxon>Caerostris</taxon>
    </lineage>
</organism>
<accession>A0AAV4T3T8</accession>
<comment type="caution">
    <text evidence="1">The sequence shown here is derived from an EMBL/GenBank/DDBJ whole genome shotgun (WGS) entry which is preliminary data.</text>
</comment>
<dbReference type="AlphaFoldDB" id="A0AAV4T3T8"/>
<keyword evidence="2" id="KW-1185">Reference proteome</keyword>
<sequence>MVKKLFTRGGVHNNPLCCPRPQIRANRRKGNNLNHRNLTIRGWKETTRATKQSPIFPPGINDVLSFPPNAIGRFNRTCHRLGSLDKGFYHLADHRWRGHLLGPPTRQMPIVSPSPTFRNCREEIDFE</sequence>
<proteinExistence type="predicted"/>
<dbReference type="EMBL" id="BPLR01010319">
    <property type="protein sequence ID" value="GIY38538.1"/>
    <property type="molecule type" value="Genomic_DNA"/>
</dbReference>
<dbReference type="Proteomes" id="UP001054945">
    <property type="component" value="Unassembled WGS sequence"/>
</dbReference>
<protein>
    <submittedName>
        <fullName evidence="1">Uncharacterized protein</fullName>
    </submittedName>
</protein>
<reference evidence="1 2" key="1">
    <citation type="submission" date="2021-06" db="EMBL/GenBank/DDBJ databases">
        <title>Caerostris extrusa draft genome.</title>
        <authorList>
            <person name="Kono N."/>
            <person name="Arakawa K."/>
        </authorList>
    </citation>
    <scope>NUCLEOTIDE SEQUENCE [LARGE SCALE GENOMIC DNA]</scope>
</reference>
<gene>
    <name evidence="1" type="ORF">CEXT_412471</name>
</gene>
<evidence type="ECO:0000313" key="2">
    <source>
        <dbReference type="Proteomes" id="UP001054945"/>
    </source>
</evidence>